<evidence type="ECO:0000256" key="6">
    <source>
        <dbReference type="ARBA" id="ARBA00023136"/>
    </source>
</evidence>
<evidence type="ECO:0000256" key="3">
    <source>
        <dbReference type="ARBA" id="ARBA00022475"/>
    </source>
</evidence>
<dbReference type="PANTHER" id="PTHR30012:SF0">
    <property type="entry name" value="TYPE II SECRETION SYSTEM PROTEIN F-RELATED"/>
    <property type="match status" value="1"/>
</dbReference>
<keyword evidence="6 7" id="KW-0472">Membrane</keyword>
<proteinExistence type="inferred from homology"/>
<dbReference type="AlphaFoldDB" id="A0A0R2CKD8"/>
<feature type="transmembrane region" description="Helical" evidence="7">
    <location>
        <begin position="70"/>
        <end position="95"/>
    </location>
</feature>
<evidence type="ECO:0000256" key="1">
    <source>
        <dbReference type="ARBA" id="ARBA00004651"/>
    </source>
</evidence>
<dbReference type="InterPro" id="IPR018076">
    <property type="entry name" value="T2SS_GspF_dom"/>
</dbReference>
<dbReference type="GO" id="GO:0005886">
    <property type="term" value="C:plasma membrane"/>
    <property type="evidence" value="ECO:0007669"/>
    <property type="project" value="UniProtKB-SubCell"/>
</dbReference>
<evidence type="ECO:0000259" key="8">
    <source>
        <dbReference type="Pfam" id="PF00482"/>
    </source>
</evidence>
<dbReference type="STRING" id="1423729.FC80_GL000539"/>
<dbReference type="Pfam" id="PF00482">
    <property type="entry name" value="T2SSF"/>
    <property type="match status" value="2"/>
</dbReference>
<dbReference type="PATRIC" id="fig|1423729.3.peg.542"/>
<protein>
    <submittedName>
        <fullName evidence="9">ComG operon protein 2</fullName>
    </submittedName>
</protein>
<evidence type="ECO:0000313" key="9">
    <source>
        <dbReference type="EMBL" id="KRM91570.1"/>
    </source>
</evidence>
<feature type="transmembrane region" description="Helical" evidence="7">
    <location>
        <begin position="260"/>
        <end position="281"/>
    </location>
</feature>
<feature type="transmembrane region" description="Helical" evidence="7">
    <location>
        <begin position="115"/>
        <end position="134"/>
    </location>
</feature>
<evidence type="ECO:0000256" key="2">
    <source>
        <dbReference type="ARBA" id="ARBA00005745"/>
    </source>
</evidence>
<feature type="domain" description="Type II secretion system protein GspF" evidence="8">
    <location>
        <begin position="12"/>
        <end position="91"/>
    </location>
</feature>
<organism evidence="9 10">
    <name type="scientific">Liquorilactobacillus cacaonum DSM 21116</name>
    <dbReference type="NCBI Taxonomy" id="1423729"/>
    <lineage>
        <taxon>Bacteria</taxon>
        <taxon>Bacillati</taxon>
        <taxon>Bacillota</taxon>
        <taxon>Bacilli</taxon>
        <taxon>Lactobacillales</taxon>
        <taxon>Lactobacillaceae</taxon>
        <taxon>Liquorilactobacillus</taxon>
    </lineage>
</organism>
<sequence>MIFFPKQMWVCKRIESEIEQGNLFCTGLNQLIHKDMYNQLLIAEKFGFLPKMLNQLGELCEKKEDQKRKLLAVLVYPLILLIMLVFFGIAIKFFWQPEMASLTPENSSKSGYNMVIIFVLVISLIGFLYELWSFKKSSILQQRQKLCRLPIVGNLIKEYYAYYITFNLAALLKEGMNIKEIYNFLKEFEGRTFLYEIGVELGEYLNNGTSVHEFIKKYDFFPPEISLFLQKGKILNLVGEELFLFSELTHKKLTIQINRLIEMVQPILFIIIAILIVIAYLKMLAPIYDNLGGI</sequence>
<comment type="similarity">
    <text evidence="2">Belongs to the GSP F family.</text>
</comment>
<gene>
    <name evidence="9" type="ORF">FC80_GL000539</name>
</gene>
<reference evidence="9 10" key="1">
    <citation type="journal article" date="2015" name="Genome Announc.">
        <title>Expanding the biotechnology potential of lactobacilli through comparative genomics of 213 strains and associated genera.</title>
        <authorList>
            <person name="Sun Z."/>
            <person name="Harris H.M."/>
            <person name="McCann A."/>
            <person name="Guo C."/>
            <person name="Argimon S."/>
            <person name="Zhang W."/>
            <person name="Yang X."/>
            <person name="Jeffery I.B."/>
            <person name="Cooney J.C."/>
            <person name="Kagawa T.F."/>
            <person name="Liu W."/>
            <person name="Song Y."/>
            <person name="Salvetti E."/>
            <person name="Wrobel A."/>
            <person name="Rasinkangas P."/>
            <person name="Parkhill J."/>
            <person name="Rea M.C."/>
            <person name="O'Sullivan O."/>
            <person name="Ritari J."/>
            <person name="Douillard F.P."/>
            <person name="Paul Ross R."/>
            <person name="Yang R."/>
            <person name="Briner A.E."/>
            <person name="Felis G.E."/>
            <person name="de Vos W.M."/>
            <person name="Barrangou R."/>
            <person name="Klaenhammer T.R."/>
            <person name="Caufield P.W."/>
            <person name="Cui Y."/>
            <person name="Zhang H."/>
            <person name="O'Toole P.W."/>
        </authorList>
    </citation>
    <scope>NUCLEOTIDE SEQUENCE [LARGE SCALE GENOMIC DNA]</scope>
    <source>
        <strain evidence="9 10">DSM 21116</strain>
    </source>
</reference>
<comment type="subcellular location">
    <subcellularLocation>
        <location evidence="1">Cell membrane</location>
        <topology evidence="1">Multi-pass membrane protein</topology>
    </subcellularLocation>
</comment>
<evidence type="ECO:0000256" key="7">
    <source>
        <dbReference type="SAM" id="Phobius"/>
    </source>
</evidence>
<evidence type="ECO:0000256" key="4">
    <source>
        <dbReference type="ARBA" id="ARBA00022692"/>
    </source>
</evidence>
<keyword evidence="4 7" id="KW-0812">Transmembrane</keyword>
<comment type="caution">
    <text evidence="9">The sequence shown here is derived from an EMBL/GenBank/DDBJ whole genome shotgun (WGS) entry which is preliminary data.</text>
</comment>
<dbReference type="EMBL" id="AYZE01000010">
    <property type="protein sequence ID" value="KRM91570.1"/>
    <property type="molecule type" value="Genomic_DNA"/>
</dbReference>
<keyword evidence="3" id="KW-1003">Cell membrane</keyword>
<dbReference type="Proteomes" id="UP000051131">
    <property type="component" value="Unassembled WGS sequence"/>
</dbReference>
<dbReference type="InterPro" id="IPR042094">
    <property type="entry name" value="T2SS_GspF_sf"/>
</dbReference>
<accession>A0A0R2CKD8</accession>
<feature type="domain" description="Type II secretion system protein GspF" evidence="8">
    <location>
        <begin position="167"/>
        <end position="286"/>
    </location>
</feature>
<keyword evidence="5 7" id="KW-1133">Transmembrane helix</keyword>
<keyword evidence="10" id="KW-1185">Reference proteome</keyword>
<dbReference type="PANTHER" id="PTHR30012">
    <property type="entry name" value="GENERAL SECRETION PATHWAY PROTEIN"/>
    <property type="match status" value="1"/>
</dbReference>
<dbReference type="InterPro" id="IPR003004">
    <property type="entry name" value="GspF/PilC"/>
</dbReference>
<dbReference type="Gene3D" id="1.20.81.30">
    <property type="entry name" value="Type II secretion system (T2SS), domain F"/>
    <property type="match status" value="2"/>
</dbReference>
<evidence type="ECO:0000256" key="5">
    <source>
        <dbReference type="ARBA" id="ARBA00022989"/>
    </source>
</evidence>
<name>A0A0R2CKD8_9LACO</name>
<evidence type="ECO:0000313" key="10">
    <source>
        <dbReference type="Proteomes" id="UP000051131"/>
    </source>
</evidence>